<protein>
    <submittedName>
        <fullName evidence="1">Uncharacterized protein</fullName>
    </submittedName>
</protein>
<evidence type="ECO:0000313" key="1">
    <source>
        <dbReference type="EMBL" id="SJL12694.1"/>
    </source>
</evidence>
<dbReference type="AlphaFoldDB" id="A0A284RVC0"/>
<reference evidence="2" key="1">
    <citation type="journal article" date="2017" name="Nat. Ecol. Evol.">
        <title>Genome expansion and lineage-specific genetic innovations in the forest pathogenic fungi Armillaria.</title>
        <authorList>
            <person name="Sipos G."/>
            <person name="Prasanna A.N."/>
            <person name="Walter M.C."/>
            <person name="O'Connor E."/>
            <person name="Balint B."/>
            <person name="Krizsan K."/>
            <person name="Kiss B."/>
            <person name="Hess J."/>
            <person name="Varga T."/>
            <person name="Slot J."/>
            <person name="Riley R."/>
            <person name="Boka B."/>
            <person name="Rigling D."/>
            <person name="Barry K."/>
            <person name="Lee J."/>
            <person name="Mihaltcheva S."/>
            <person name="LaButti K."/>
            <person name="Lipzen A."/>
            <person name="Waldron R."/>
            <person name="Moloney N.M."/>
            <person name="Sperisen C."/>
            <person name="Kredics L."/>
            <person name="Vagvoelgyi C."/>
            <person name="Patrignani A."/>
            <person name="Fitzpatrick D."/>
            <person name="Nagy I."/>
            <person name="Doyle S."/>
            <person name="Anderson J.B."/>
            <person name="Grigoriev I.V."/>
            <person name="Gueldener U."/>
            <person name="Muensterkoetter M."/>
            <person name="Nagy L.G."/>
        </authorList>
    </citation>
    <scope>NUCLEOTIDE SEQUENCE [LARGE SCALE GENOMIC DNA]</scope>
    <source>
        <strain evidence="2">C18/9</strain>
    </source>
</reference>
<dbReference type="EMBL" id="FUEG01000017">
    <property type="protein sequence ID" value="SJL12694.1"/>
    <property type="molecule type" value="Genomic_DNA"/>
</dbReference>
<keyword evidence="2" id="KW-1185">Reference proteome</keyword>
<proteinExistence type="predicted"/>
<dbReference type="STRING" id="47428.A0A284RVC0"/>
<organism evidence="1 2">
    <name type="scientific">Armillaria ostoyae</name>
    <name type="common">Armillaria root rot fungus</name>
    <dbReference type="NCBI Taxonomy" id="47428"/>
    <lineage>
        <taxon>Eukaryota</taxon>
        <taxon>Fungi</taxon>
        <taxon>Dikarya</taxon>
        <taxon>Basidiomycota</taxon>
        <taxon>Agaricomycotina</taxon>
        <taxon>Agaricomycetes</taxon>
        <taxon>Agaricomycetidae</taxon>
        <taxon>Agaricales</taxon>
        <taxon>Marasmiineae</taxon>
        <taxon>Physalacriaceae</taxon>
        <taxon>Armillaria</taxon>
    </lineage>
</organism>
<sequence length="91" mass="9898">MEFFTVVKSAGIDFMGVAVRYIPSVTSNKGADYAFTVLAARESVFVTHELVVLASSVNEPLEPFIVVYPNGMGTLIRKICFDLLSLVLPAL</sequence>
<name>A0A284RVC0_ARMOS</name>
<dbReference type="Proteomes" id="UP000219338">
    <property type="component" value="Unassembled WGS sequence"/>
</dbReference>
<evidence type="ECO:0000313" key="2">
    <source>
        <dbReference type="Proteomes" id="UP000219338"/>
    </source>
</evidence>
<gene>
    <name evidence="1" type="ORF">ARMOST_16125</name>
</gene>
<accession>A0A284RVC0</accession>